<feature type="compositionally biased region" description="Basic and acidic residues" evidence="1">
    <location>
        <begin position="17"/>
        <end position="32"/>
    </location>
</feature>
<evidence type="ECO:0000313" key="2">
    <source>
        <dbReference type="EMBL" id="PSL39449.1"/>
    </source>
</evidence>
<evidence type="ECO:0000256" key="1">
    <source>
        <dbReference type="SAM" id="MobiDB-lite"/>
    </source>
</evidence>
<protein>
    <submittedName>
        <fullName evidence="2">Uncharacterized protein</fullName>
    </submittedName>
</protein>
<gene>
    <name evidence="2" type="ORF">CLV49_3085</name>
</gene>
<name>A0A2P8GZR3_9MICO</name>
<dbReference type="EMBL" id="PYAU01000001">
    <property type="protein sequence ID" value="PSL39449.1"/>
    <property type="molecule type" value="Genomic_DNA"/>
</dbReference>
<sequence>MAEKSSRKAVAKTAVRSLKEKRLDKKNKKDATSDAGDIVSNVNRKR</sequence>
<dbReference type="AlphaFoldDB" id="A0A2P8GZR3"/>
<accession>A0A2P8GZR3</accession>
<evidence type="ECO:0000313" key="3">
    <source>
        <dbReference type="Proteomes" id="UP000241203"/>
    </source>
</evidence>
<dbReference type="RefSeq" id="WP_158261994.1">
    <property type="nucleotide sequence ID" value="NZ_PYAU01000001.1"/>
</dbReference>
<dbReference type="Proteomes" id="UP000241203">
    <property type="component" value="Unassembled WGS sequence"/>
</dbReference>
<comment type="caution">
    <text evidence="2">The sequence shown here is derived from an EMBL/GenBank/DDBJ whole genome shotgun (WGS) entry which is preliminary data.</text>
</comment>
<organism evidence="2 3">
    <name type="scientific">Labedella gwakjiensis</name>
    <dbReference type="NCBI Taxonomy" id="390269"/>
    <lineage>
        <taxon>Bacteria</taxon>
        <taxon>Bacillati</taxon>
        <taxon>Actinomycetota</taxon>
        <taxon>Actinomycetes</taxon>
        <taxon>Micrococcales</taxon>
        <taxon>Microbacteriaceae</taxon>
        <taxon>Labedella</taxon>
    </lineage>
</organism>
<reference evidence="2 3" key="1">
    <citation type="submission" date="2018-03" db="EMBL/GenBank/DDBJ databases">
        <title>Genomic Encyclopedia of Archaeal and Bacterial Type Strains, Phase II (KMG-II): from individual species to whole genera.</title>
        <authorList>
            <person name="Goeker M."/>
        </authorList>
    </citation>
    <scope>NUCLEOTIDE SEQUENCE [LARGE SCALE GENOMIC DNA]</scope>
    <source>
        <strain evidence="2 3">DSM 21548</strain>
    </source>
</reference>
<feature type="region of interest" description="Disordered" evidence="1">
    <location>
        <begin position="1"/>
        <end position="46"/>
    </location>
</feature>
<proteinExistence type="predicted"/>